<evidence type="ECO:0000313" key="2">
    <source>
        <dbReference type="Proteomes" id="UP000585802"/>
    </source>
</evidence>
<name>A0A7J4GTK7_9ARCH</name>
<dbReference type="EMBL" id="DUCX01000008">
    <property type="protein sequence ID" value="HIF36860.1"/>
    <property type="molecule type" value="Genomic_DNA"/>
</dbReference>
<dbReference type="Gene3D" id="3.40.390.10">
    <property type="entry name" value="Collagenase (Catalytic Domain)"/>
    <property type="match status" value="1"/>
</dbReference>
<protein>
    <recommendedName>
        <fullName evidence="3">Matrixin family metalloprotease</fullName>
    </recommendedName>
</protein>
<dbReference type="Proteomes" id="UP000585802">
    <property type="component" value="Unassembled WGS sequence"/>
</dbReference>
<evidence type="ECO:0000313" key="1">
    <source>
        <dbReference type="EMBL" id="HIF36860.1"/>
    </source>
</evidence>
<dbReference type="AlphaFoldDB" id="A0A7J4GTK7"/>
<evidence type="ECO:0008006" key="3">
    <source>
        <dbReference type="Google" id="ProtNLM"/>
    </source>
</evidence>
<dbReference type="GO" id="GO:0008237">
    <property type="term" value="F:metallopeptidase activity"/>
    <property type="evidence" value="ECO:0007669"/>
    <property type="project" value="InterPro"/>
</dbReference>
<dbReference type="InterPro" id="IPR024079">
    <property type="entry name" value="MetalloPept_cat_dom_sf"/>
</dbReference>
<reference evidence="2" key="1">
    <citation type="journal article" date="2019" name="bioRxiv">
        <title>Genome diversification in globally distributed novel marine Proteobacteria is linked to environmental adaptation.</title>
        <authorList>
            <person name="Zhou Z."/>
            <person name="Tran P.Q."/>
            <person name="Kieft K."/>
            <person name="Anantharaman K."/>
        </authorList>
    </citation>
    <scope>NUCLEOTIDE SEQUENCE [LARGE SCALE GENOMIC DNA]</scope>
</reference>
<gene>
    <name evidence="1" type="ORF">EYQ70_00315</name>
</gene>
<sequence length="244" mass="27383">MQKLLVIVTILVLATPGCLDNLQEKLVSCENITGQCRYEILSANDYSKLHIEINYVTGNAPDSEALNLLKQRIQEVTDKTSISVSQSSFGSTDNSYTLEEILEIENNQRTQSKSGNKFVIHILYLNGEYEDNDQTLGLAYSGSSFALFKEKIEDSAFLLISSTDIEKSVIVHEFGHILGLVNNGYQSPHNHEDTQHPHHSDNDESVMYWAIESQDIGNQIDGEPPNNFDSDDLDDLRLMKEGKL</sequence>
<dbReference type="SUPFAM" id="SSF55486">
    <property type="entry name" value="Metalloproteases ('zincins'), catalytic domain"/>
    <property type="match status" value="1"/>
</dbReference>
<comment type="caution">
    <text evidence="1">The sequence shown here is derived from an EMBL/GenBank/DDBJ whole genome shotgun (WGS) entry which is preliminary data.</text>
</comment>
<proteinExistence type="predicted"/>
<organism evidence="1 2">
    <name type="scientific">Marine Group III euryarchaeote</name>
    <dbReference type="NCBI Taxonomy" id="2173149"/>
    <lineage>
        <taxon>Archaea</taxon>
        <taxon>Methanobacteriati</taxon>
        <taxon>Thermoplasmatota</taxon>
        <taxon>Thermoplasmata</taxon>
        <taxon>Candidatus Thermoprofundales</taxon>
    </lineage>
</organism>
<accession>A0A7J4GTK7</accession>